<evidence type="ECO:0000256" key="1">
    <source>
        <dbReference type="SAM" id="MobiDB-lite"/>
    </source>
</evidence>
<feature type="non-terminal residue" evidence="2">
    <location>
        <position position="48"/>
    </location>
</feature>
<sequence>AVYGAVAHEAKNMAHAYTIARECLRHSSDNHTSPDLEPDPDSDEDSDA</sequence>
<dbReference type="Proteomes" id="UP000789405">
    <property type="component" value="Unassembled WGS sequence"/>
</dbReference>
<dbReference type="EMBL" id="CAJVPY010056282">
    <property type="protein sequence ID" value="CAG8818249.1"/>
    <property type="molecule type" value="Genomic_DNA"/>
</dbReference>
<accession>A0A9N9PHY0</accession>
<reference evidence="2" key="1">
    <citation type="submission" date="2021-06" db="EMBL/GenBank/DDBJ databases">
        <authorList>
            <person name="Kallberg Y."/>
            <person name="Tangrot J."/>
            <person name="Rosling A."/>
        </authorList>
    </citation>
    <scope>NUCLEOTIDE SEQUENCE</scope>
    <source>
        <strain evidence="2">MA453B</strain>
    </source>
</reference>
<gene>
    <name evidence="2" type="ORF">DERYTH_LOCUS26592</name>
</gene>
<organism evidence="2 3">
    <name type="scientific">Dentiscutata erythropus</name>
    <dbReference type="NCBI Taxonomy" id="1348616"/>
    <lineage>
        <taxon>Eukaryota</taxon>
        <taxon>Fungi</taxon>
        <taxon>Fungi incertae sedis</taxon>
        <taxon>Mucoromycota</taxon>
        <taxon>Glomeromycotina</taxon>
        <taxon>Glomeromycetes</taxon>
        <taxon>Diversisporales</taxon>
        <taxon>Gigasporaceae</taxon>
        <taxon>Dentiscutata</taxon>
    </lineage>
</organism>
<protein>
    <submittedName>
        <fullName evidence="2">22510_t:CDS:1</fullName>
    </submittedName>
</protein>
<keyword evidence="3" id="KW-1185">Reference proteome</keyword>
<feature type="compositionally biased region" description="Acidic residues" evidence="1">
    <location>
        <begin position="36"/>
        <end position="48"/>
    </location>
</feature>
<feature type="non-terminal residue" evidence="2">
    <location>
        <position position="1"/>
    </location>
</feature>
<evidence type="ECO:0000313" key="3">
    <source>
        <dbReference type="Proteomes" id="UP000789405"/>
    </source>
</evidence>
<proteinExistence type="predicted"/>
<dbReference type="AlphaFoldDB" id="A0A9N9PHY0"/>
<name>A0A9N9PHY0_9GLOM</name>
<evidence type="ECO:0000313" key="2">
    <source>
        <dbReference type="EMBL" id="CAG8818249.1"/>
    </source>
</evidence>
<dbReference type="OrthoDB" id="2373244at2759"/>
<feature type="region of interest" description="Disordered" evidence="1">
    <location>
        <begin position="26"/>
        <end position="48"/>
    </location>
</feature>
<comment type="caution">
    <text evidence="2">The sequence shown here is derived from an EMBL/GenBank/DDBJ whole genome shotgun (WGS) entry which is preliminary data.</text>
</comment>